<comment type="caution">
    <text evidence="1">The sequence shown here is derived from an EMBL/GenBank/DDBJ whole genome shotgun (WGS) entry which is preliminary data.</text>
</comment>
<accession>A0ACB8HI79</accession>
<sequence length="134" mass="14070">MLGPCLETLKDFSVFAASSGMENGHVLACEPLPNLSEMNCRSPQVGEGDAIQASIAMANEAGGPAPNKEVKAGSQDVPWQFSQNLGNDVGGPAVHSAWVLPDLVDSTGSDEGNLQHVHQRLTVEILVSFVNSTK</sequence>
<dbReference type="EMBL" id="JAFIQS020000001">
    <property type="protein sequence ID" value="KAH9487477.1"/>
    <property type="molecule type" value="Genomic_DNA"/>
</dbReference>
<gene>
    <name evidence="1" type="ORF">JR316_0001553</name>
</gene>
<proteinExistence type="predicted"/>
<reference evidence="1" key="1">
    <citation type="submission" date="2021-10" db="EMBL/GenBank/DDBJ databases">
        <title>Psilocybe cubensis genome.</title>
        <authorList>
            <person name="Mckernan K.J."/>
            <person name="Crawford S."/>
            <person name="Trippe A."/>
            <person name="Kane L.T."/>
            <person name="Mclaughlin S."/>
        </authorList>
    </citation>
    <scope>NUCLEOTIDE SEQUENCE</scope>
    <source>
        <strain evidence="1">MGC-MH-2018</strain>
    </source>
</reference>
<dbReference type="Proteomes" id="UP000664032">
    <property type="component" value="Unassembled WGS sequence"/>
</dbReference>
<keyword evidence="2" id="KW-1185">Reference proteome</keyword>
<protein>
    <submittedName>
        <fullName evidence="1">Uncharacterized protein</fullName>
    </submittedName>
</protein>
<name>A0ACB8HI79_PSICU</name>
<organism evidence="1 2">
    <name type="scientific">Psilocybe cubensis</name>
    <name type="common">Psychedelic mushroom</name>
    <name type="synonym">Stropharia cubensis</name>
    <dbReference type="NCBI Taxonomy" id="181762"/>
    <lineage>
        <taxon>Eukaryota</taxon>
        <taxon>Fungi</taxon>
        <taxon>Dikarya</taxon>
        <taxon>Basidiomycota</taxon>
        <taxon>Agaricomycotina</taxon>
        <taxon>Agaricomycetes</taxon>
        <taxon>Agaricomycetidae</taxon>
        <taxon>Agaricales</taxon>
        <taxon>Agaricineae</taxon>
        <taxon>Strophariaceae</taxon>
        <taxon>Psilocybe</taxon>
    </lineage>
</organism>
<evidence type="ECO:0000313" key="1">
    <source>
        <dbReference type="EMBL" id="KAH9487477.1"/>
    </source>
</evidence>
<evidence type="ECO:0000313" key="2">
    <source>
        <dbReference type="Proteomes" id="UP000664032"/>
    </source>
</evidence>